<organism evidence="2 3">
    <name type="scientific">Kineococcus xinjiangensis</name>
    <dbReference type="NCBI Taxonomy" id="512762"/>
    <lineage>
        <taxon>Bacteria</taxon>
        <taxon>Bacillati</taxon>
        <taxon>Actinomycetota</taxon>
        <taxon>Actinomycetes</taxon>
        <taxon>Kineosporiales</taxon>
        <taxon>Kineosporiaceae</taxon>
        <taxon>Kineococcus</taxon>
    </lineage>
</organism>
<protein>
    <submittedName>
        <fullName evidence="2">Uncharacterized protein</fullName>
    </submittedName>
</protein>
<dbReference type="Proteomes" id="UP000239485">
    <property type="component" value="Unassembled WGS sequence"/>
</dbReference>
<dbReference type="OrthoDB" id="5186655at2"/>
<evidence type="ECO:0000313" key="2">
    <source>
        <dbReference type="EMBL" id="PPK97990.1"/>
    </source>
</evidence>
<keyword evidence="3" id="KW-1185">Reference proteome</keyword>
<evidence type="ECO:0000313" key="3">
    <source>
        <dbReference type="Proteomes" id="UP000239485"/>
    </source>
</evidence>
<dbReference type="AlphaFoldDB" id="A0A2S6IUP2"/>
<evidence type="ECO:0000256" key="1">
    <source>
        <dbReference type="SAM" id="MobiDB-lite"/>
    </source>
</evidence>
<feature type="region of interest" description="Disordered" evidence="1">
    <location>
        <begin position="1"/>
        <end position="28"/>
    </location>
</feature>
<dbReference type="EMBL" id="PTJD01000002">
    <property type="protein sequence ID" value="PPK97990.1"/>
    <property type="molecule type" value="Genomic_DNA"/>
</dbReference>
<accession>A0A2S6IUP2</accession>
<feature type="compositionally biased region" description="Pro residues" evidence="1">
    <location>
        <begin position="1"/>
        <end position="10"/>
    </location>
</feature>
<feature type="region of interest" description="Disordered" evidence="1">
    <location>
        <begin position="114"/>
        <end position="151"/>
    </location>
</feature>
<name>A0A2S6IUP2_9ACTN</name>
<reference evidence="2 3" key="1">
    <citation type="submission" date="2018-02" db="EMBL/GenBank/DDBJ databases">
        <title>Genomic Encyclopedia of Archaeal and Bacterial Type Strains, Phase II (KMG-II): from individual species to whole genera.</title>
        <authorList>
            <person name="Goeker M."/>
        </authorList>
    </citation>
    <scope>NUCLEOTIDE SEQUENCE [LARGE SCALE GENOMIC DNA]</scope>
    <source>
        <strain evidence="2 3">DSM 22857</strain>
    </source>
</reference>
<comment type="caution">
    <text evidence="2">The sequence shown here is derived from an EMBL/GenBank/DDBJ whole genome shotgun (WGS) entry which is preliminary data.</text>
</comment>
<proteinExistence type="predicted"/>
<dbReference type="RefSeq" id="WP_104431440.1">
    <property type="nucleotide sequence ID" value="NZ_PTJD01000002.1"/>
</dbReference>
<gene>
    <name evidence="2" type="ORF">CLV92_102141</name>
</gene>
<sequence length="205" mass="22639">MDFFPDPPTPAEDEVEESPPQPVWQSAPEDVVPGVVPVELVLGRSETTVVMLTGLRAFPTGLAMNLGVRVRGRVRRRDLNAEVFDGPYTHDMEPDWHAGRLKWGFELADGRRVTNVDPSPWDDQPDDGPGAPFRKPDRPILHGGGGGGGSRSVDRDYWMWPLPPAGRLKVVCQWLDQGIETTVHELDAQPFLNAAARAQPIWPAP</sequence>